<dbReference type="GO" id="GO:0005634">
    <property type="term" value="C:nucleus"/>
    <property type="evidence" value="ECO:0007669"/>
    <property type="project" value="TreeGrafter"/>
</dbReference>
<comment type="caution">
    <text evidence="10">The sequence shown here is derived from an EMBL/GenBank/DDBJ whole genome shotgun (WGS) entry which is preliminary data.</text>
</comment>
<dbReference type="PANTHER" id="PTHR46011">
    <property type="entry name" value="NUCLEAR HORMONE RECEPTOR FAMILY MEMBER NHR-86-RELATED"/>
    <property type="match status" value="1"/>
</dbReference>
<evidence type="ECO:0000256" key="7">
    <source>
        <dbReference type="ARBA" id="ARBA00023170"/>
    </source>
</evidence>
<keyword evidence="7" id="KW-0675">Receptor</keyword>
<reference evidence="10" key="2">
    <citation type="submission" date="2023-06" db="EMBL/GenBank/DDBJ databases">
        <title>Genome assembly of Pristionchus species.</title>
        <authorList>
            <person name="Yoshida K."/>
            <person name="Sommer R.J."/>
        </authorList>
    </citation>
    <scope>NUCLEOTIDE SEQUENCE</scope>
    <source>
        <strain evidence="10">RS5460</strain>
    </source>
</reference>
<keyword evidence="5" id="KW-0238">DNA-binding</keyword>
<dbReference type="EMBL" id="BTRK01000006">
    <property type="protein sequence ID" value="GMR61653.1"/>
    <property type="molecule type" value="Genomic_DNA"/>
</dbReference>
<evidence type="ECO:0000256" key="1">
    <source>
        <dbReference type="ARBA" id="ARBA00022723"/>
    </source>
</evidence>
<dbReference type="Pfam" id="PF00105">
    <property type="entry name" value="zf-C4"/>
    <property type="match status" value="1"/>
</dbReference>
<feature type="non-terminal residue" evidence="10">
    <location>
        <position position="272"/>
    </location>
</feature>
<evidence type="ECO:0000256" key="2">
    <source>
        <dbReference type="ARBA" id="ARBA00022771"/>
    </source>
</evidence>
<keyword evidence="6" id="KW-0804">Transcription</keyword>
<evidence type="ECO:0000256" key="6">
    <source>
        <dbReference type="ARBA" id="ARBA00023163"/>
    </source>
</evidence>
<sequence>PEMPVACLVCGKHTFVTHMGLNICRACMVFYRRTYGIRETLLCLLENCTRADQKNRFFACRKCRFDRIEDVLSNARGDDDIYYSSLIARSSENLMLCQNSLIEKIRFNLCLVSANRYIGEFKLRGINVTAADAIGTRYPLYPCTYKFMDEATKILIPCLFKFSETVFPGFRELAHDEKWLLIRNYETMFNFIDAELRILRTFGKASDKLIPTYTTFITLDGLADFFPECPDQRNVATAVKTLRDFLLENIGRLKKQILLVDPTEEEFHAMIG</sequence>
<dbReference type="Gene3D" id="3.30.50.10">
    <property type="entry name" value="Erythroid Transcription Factor GATA-1, subunit A"/>
    <property type="match status" value="1"/>
</dbReference>
<dbReference type="AlphaFoldDB" id="A0AAN5DFM5"/>
<proteinExistence type="predicted"/>
<dbReference type="GO" id="GO:0043565">
    <property type="term" value="F:sequence-specific DNA binding"/>
    <property type="evidence" value="ECO:0007669"/>
    <property type="project" value="InterPro"/>
</dbReference>
<dbReference type="InterPro" id="IPR013088">
    <property type="entry name" value="Znf_NHR/GATA"/>
</dbReference>
<evidence type="ECO:0000256" key="3">
    <source>
        <dbReference type="ARBA" id="ARBA00022833"/>
    </source>
</evidence>
<keyword evidence="8" id="KW-0539">Nucleus</keyword>
<dbReference type="Proteomes" id="UP001328107">
    <property type="component" value="Unassembled WGS sequence"/>
</dbReference>
<feature type="domain" description="Nuclear receptor" evidence="9">
    <location>
        <begin position="4"/>
        <end position="67"/>
    </location>
</feature>
<dbReference type="PROSITE" id="PS51030">
    <property type="entry name" value="NUCLEAR_REC_DBD_2"/>
    <property type="match status" value="1"/>
</dbReference>
<protein>
    <recommendedName>
        <fullName evidence="9">Nuclear receptor domain-containing protein</fullName>
    </recommendedName>
</protein>
<gene>
    <name evidence="10" type="ORF">PMAYCL1PPCAC_31847</name>
    <name evidence="11" type="ORF">PMAYCL1PPCAC_31848</name>
</gene>
<dbReference type="SMART" id="SM00399">
    <property type="entry name" value="ZnF_C4"/>
    <property type="match status" value="1"/>
</dbReference>
<dbReference type="GO" id="GO:0003700">
    <property type="term" value="F:DNA-binding transcription factor activity"/>
    <property type="evidence" value="ECO:0007669"/>
    <property type="project" value="InterPro"/>
</dbReference>
<keyword evidence="3" id="KW-0862">Zinc</keyword>
<evidence type="ECO:0000256" key="5">
    <source>
        <dbReference type="ARBA" id="ARBA00023125"/>
    </source>
</evidence>
<dbReference type="EMBL" id="BTRK01000006">
    <property type="protein sequence ID" value="GMR61652.1"/>
    <property type="molecule type" value="Genomic_DNA"/>
</dbReference>
<evidence type="ECO:0000313" key="10">
    <source>
        <dbReference type="EMBL" id="GMR61652.1"/>
    </source>
</evidence>
<keyword evidence="12" id="KW-1185">Reference proteome</keyword>
<evidence type="ECO:0000256" key="8">
    <source>
        <dbReference type="ARBA" id="ARBA00023242"/>
    </source>
</evidence>
<dbReference type="GO" id="GO:0008270">
    <property type="term" value="F:zinc ion binding"/>
    <property type="evidence" value="ECO:0007669"/>
    <property type="project" value="UniProtKB-KW"/>
</dbReference>
<accession>A0AAN5DFM5</accession>
<keyword evidence="4" id="KW-0805">Transcription regulation</keyword>
<evidence type="ECO:0000256" key="4">
    <source>
        <dbReference type="ARBA" id="ARBA00023015"/>
    </source>
</evidence>
<dbReference type="InterPro" id="IPR001628">
    <property type="entry name" value="Znf_hrmn_rcpt"/>
</dbReference>
<evidence type="ECO:0000313" key="12">
    <source>
        <dbReference type="Proteomes" id="UP001328107"/>
    </source>
</evidence>
<dbReference type="PANTHER" id="PTHR46011:SF6">
    <property type="entry name" value="HIGH ZINC ACTIVATED NUCLEAR RECEPTOR PROTEIN"/>
    <property type="match status" value="1"/>
</dbReference>
<dbReference type="SUPFAM" id="SSF57716">
    <property type="entry name" value="Glucocorticoid receptor-like (DNA-binding domain)"/>
    <property type="match status" value="1"/>
</dbReference>
<reference evidence="12" key="1">
    <citation type="submission" date="2022-10" db="EMBL/GenBank/DDBJ databases">
        <title>Genome assembly of Pristionchus species.</title>
        <authorList>
            <person name="Yoshida K."/>
            <person name="Sommer R.J."/>
        </authorList>
    </citation>
    <scope>NUCLEOTIDE SEQUENCE [LARGE SCALE GENOMIC DNA]</scope>
    <source>
        <strain evidence="11 12">RS5460</strain>
    </source>
</reference>
<evidence type="ECO:0000259" key="9">
    <source>
        <dbReference type="PROSITE" id="PS51030"/>
    </source>
</evidence>
<keyword evidence="2" id="KW-0863">Zinc-finger</keyword>
<keyword evidence="1" id="KW-0479">Metal-binding</keyword>
<feature type="non-terminal residue" evidence="10">
    <location>
        <position position="1"/>
    </location>
</feature>
<organism evidence="10 12">
    <name type="scientific">Pristionchus mayeri</name>
    <dbReference type="NCBI Taxonomy" id="1317129"/>
    <lineage>
        <taxon>Eukaryota</taxon>
        <taxon>Metazoa</taxon>
        <taxon>Ecdysozoa</taxon>
        <taxon>Nematoda</taxon>
        <taxon>Chromadorea</taxon>
        <taxon>Rhabditida</taxon>
        <taxon>Rhabditina</taxon>
        <taxon>Diplogasteromorpha</taxon>
        <taxon>Diplogasteroidea</taxon>
        <taxon>Neodiplogasteridae</taxon>
        <taxon>Pristionchus</taxon>
    </lineage>
</organism>
<evidence type="ECO:0000313" key="11">
    <source>
        <dbReference type="EMBL" id="GMR61653.1"/>
    </source>
</evidence>
<name>A0AAN5DFM5_9BILA</name>